<sequence>MSSIQPGTVSRDLLDPTGASAEGDTGIFNLNGYHDVSGAVLDDRRRRIIVVSG</sequence>
<dbReference type="Proteomes" id="UP000464186">
    <property type="component" value="Chromosome"/>
</dbReference>
<gene>
    <name evidence="1" type="ORF">GU243_10955</name>
</gene>
<dbReference type="EMBL" id="CP047898">
    <property type="protein sequence ID" value="QHK20165.1"/>
    <property type="molecule type" value="Genomic_DNA"/>
</dbReference>
<reference evidence="1 2" key="1">
    <citation type="submission" date="2020-01" db="EMBL/GenBank/DDBJ databases">
        <title>Pseudarthrobacter psychrotolerans sp. nov., isolated from antarctic soil.</title>
        <authorList>
            <person name="Shin Y."/>
            <person name="Park W."/>
        </authorList>
    </citation>
    <scope>NUCLEOTIDE SEQUENCE [LARGE SCALE GENOMIC DNA]</scope>
    <source>
        <strain evidence="1 2">YJ56</strain>
    </source>
</reference>
<accession>A0A6P1NHS5</accession>
<keyword evidence="2" id="KW-1185">Reference proteome</keyword>
<dbReference type="KEGG" id="psey:GU243_10955"/>
<proteinExistence type="predicted"/>
<dbReference type="AlphaFoldDB" id="A0A6P1NHS5"/>
<protein>
    <submittedName>
        <fullName evidence="1">Uncharacterized protein</fullName>
    </submittedName>
</protein>
<evidence type="ECO:0000313" key="1">
    <source>
        <dbReference type="EMBL" id="QHK20165.1"/>
    </source>
</evidence>
<organism evidence="1 2">
    <name type="scientific">Pseudarthrobacter psychrotolerans</name>
    <dbReference type="NCBI Taxonomy" id="2697569"/>
    <lineage>
        <taxon>Bacteria</taxon>
        <taxon>Bacillati</taxon>
        <taxon>Actinomycetota</taxon>
        <taxon>Actinomycetes</taxon>
        <taxon>Micrococcales</taxon>
        <taxon>Micrococcaceae</taxon>
        <taxon>Pseudarthrobacter</taxon>
    </lineage>
</organism>
<evidence type="ECO:0000313" key="2">
    <source>
        <dbReference type="Proteomes" id="UP000464186"/>
    </source>
</evidence>
<name>A0A6P1NHS5_9MICC</name>